<protein>
    <submittedName>
        <fullName evidence="2">Uncharacterized protein</fullName>
    </submittedName>
</protein>
<proteinExistence type="predicted"/>
<dbReference type="Proteomes" id="UP000774617">
    <property type="component" value="Unassembled WGS sequence"/>
</dbReference>
<feature type="compositionally biased region" description="Basic residues" evidence="1">
    <location>
        <begin position="275"/>
        <end position="284"/>
    </location>
</feature>
<feature type="region of interest" description="Disordered" evidence="1">
    <location>
        <begin position="162"/>
        <end position="184"/>
    </location>
</feature>
<reference evidence="2 3" key="1">
    <citation type="journal article" date="2021" name="Nat. Commun.">
        <title>Genetic determinants of endophytism in the Arabidopsis root mycobiome.</title>
        <authorList>
            <person name="Mesny F."/>
            <person name="Miyauchi S."/>
            <person name="Thiergart T."/>
            <person name="Pickel B."/>
            <person name="Atanasova L."/>
            <person name="Karlsson M."/>
            <person name="Huettel B."/>
            <person name="Barry K.W."/>
            <person name="Haridas S."/>
            <person name="Chen C."/>
            <person name="Bauer D."/>
            <person name="Andreopoulos W."/>
            <person name="Pangilinan J."/>
            <person name="LaButti K."/>
            <person name="Riley R."/>
            <person name="Lipzen A."/>
            <person name="Clum A."/>
            <person name="Drula E."/>
            <person name="Henrissat B."/>
            <person name="Kohler A."/>
            <person name="Grigoriev I.V."/>
            <person name="Martin F.M."/>
            <person name="Hacquard S."/>
        </authorList>
    </citation>
    <scope>NUCLEOTIDE SEQUENCE [LARGE SCALE GENOMIC DNA]</scope>
    <source>
        <strain evidence="2 3">MPI-SDFR-AT-0080</strain>
    </source>
</reference>
<organism evidence="2 3">
    <name type="scientific">Macrophomina phaseolina</name>
    <dbReference type="NCBI Taxonomy" id="35725"/>
    <lineage>
        <taxon>Eukaryota</taxon>
        <taxon>Fungi</taxon>
        <taxon>Dikarya</taxon>
        <taxon>Ascomycota</taxon>
        <taxon>Pezizomycotina</taxon>
        <taxon>Dothideomycetes</taxon>
        <taxon>Dothideomycetes incertae sedis</taxon>
        <taxon>Botryosphaeriales</taxon>
        <taxon>Botryosphaeriaceae</taxon>
        <taxon>Macrophomina</taxon>
    </lineage>
</organism>
<gene>
    <name evidence="2" type="ORF">B0J12DRAFT_649170</name>
</gene>
<feature type="region of interest" description="Disordered" evidence="1">
    <location>
        <begin position="198"/>
        <end position="307"/>
    </location>
</feature>
<feature type="region of interest" description="Disordered" evidence="1">
    <location>
        <begin position="90"/>
        <end position="110"/>
    </location>
</feature>
<feature type="region of interest" description="Disordered" evidence="1">
    <location>
        <begin position="384"/>
        <end position="571"/>
    </location>
</feature>
<feature type="compositionally biased region" description="Basic and acidic residues" evidence="1">
    <location>
        <begin position="285"/>
        <end position="299"/>
    </location>
</feature>
<keyword evidence="3" id="KW-1185">Reference proteome</keyword>
<feature type="compositionally biased region" description="Basic and acidic residues" evidence="1">
    <location>
        <begin position="215"/>
        <end position="225"/>
    </location>
</feature>
<feature type="compositionally biased region" description="Basic and acidic residues" evidence="1">
    <location>
        <begin position="676"/>
        <end position="685"/>
    </location>
</feature>
<accession>A0ABQ8GLG9</accession>
<sequence>MRKHRRRKRMTSRSPSPPSPGPLPVVPLGRHSHGDQLTPPLLHYPGFYGPPLPHPMLPLAPMPPKGPVSPRGPSSPMPVHDLVHSEEVAITHSKDSPVTTSDSYFDDPYNNKTPQYTPTRKFVALQHHICSICRRPRSTRYQRQNPLVPGQQIIPEPCRKCRSAISSSSSEDDGKVIVNQPGKRAVRESERVRIIAMSNNERSGRGRCRRRHHDHDHDHDHDHPTHYRAGSRTRVTIHERANSPLSPARRNGKNGGYDVLTIEETGSDSPESHRRPGSHTRIHIRGGDGVHRGQSHHEPPLSPGDDDTILVRRMRELHKYSSSPEPRPKHHPEYSPSGHEYEFHASGATGRRPSVPRQMSDAERHLSEHPRAFRHGVMVAVPNRGAAHSPPIHHSRDIVTERPPVPGLSQRYNKSHSPPRPPNGPRRHSIAHVSRGMEKEYSNTKVRSILRSHSRPRSGNWSEFRPPDKDDHRRNLERTKPDYKSPRVSFAPEPSALRRREGSTPENQERDHCPDRVSSHRRRPHLDGIANDEGSRRLRDYDYWQGPSLSGSPPPSDDQAHTAGRGPARGHVVRRPCFSLDAVEIPTAPRVRHVPAPDHVTYHRSASPPTGLHMQAPRTYFDYAGEHILPETKEDVTGWTQQSNPGSSILSGESYRLVDVRDVDIVDERGRRVRVREIEETHHPSWEGGHGGDVNGRGKAATASRKAAPHTGSKGV</sequence>
<comment type="caution">
    <text evidence="2">The sequence shown here is derived from an EMBL/GenBank/DDBJ whole genome shotgun (WGS) entry which is preliminary data.</text>
</comment>
<evidence type="ECO:0000313" key="3">
    <source>
        <dbReference type="Proteomes" id="UP000774617"/>
    </source>
</evidence>
<feature type="compositionally biased region" description="Basic and acidic residues" evidence="1">
    <location>
        <begin position="496"/>
        <end position="518"/>
    </location>
</feature>
<dbReference type="EMBL" id="JAGTJR010000005">
    <property type="protein sequence ID" value="KAH7060505.1"/>
    <property type="molecule type" value="Genomic_DNA"/>
</dbReference>
<feature type="compositionally biased region" description="Basic residues" evidence="1">
    <location>
        <begin position="205"/>
        <end position="214"/>
    </location>
</feature>
<evidence type="ECO:0000256" key="1">
    <source>
        <dbReference type="SAM" id="MobiDB-lite"/>
    </source>
</evidence>
<evidence type="ECO:0000313" key="2">
    <source>
        <dbReference type="EMBL" id="KAH7060505.1"/>
    </source>
</evidence>
<feature type="compositionally biased region" description="Basic and acidic residues" evidence="1">
    <location>
        <begin position="360"/>
        <end position="370"/>
    </location>
</feature>
<feature type="compositionally biased region" description="Basic and acidic residues" evidence="1">
    <location>
        <begin position="533"/>
        <end position="542"/>
    </location>
</feature>
<feature type="region of interest" description="Disordered" evidence="1">
    <location>
        <begin position="676"/>
        <end position="716"/>
    </location>
</feature>
<name>A0ABQ8GLG9_9PEZI</name>
<feature type="region of interest" description="Disordered" evidence="1">
    <location>
        <begin position="319"/>
        <end position="370"/>
    </location>
</feature>
<feature type="compositionally biased region" description="Pro residues" evidence="1">
    <location>
        <begin position="15"/>
        <end position="25"/>
    </location>
</feature>
<feature type="region of interest" description="Disordered" evidence="1">
    <location>
        <begin position="1"/>
        <end position="39"/>
    </location>
</feature>
<feature type="compositionally biased region" description="Basic residues" evidence="1">
    <location>
        <begin position="1"/>
        <end position="11"/>
    </location>
</feature>
<feature type="compositionally biased region" description="Basic and acidic residues" evidence="1">
    <location>
        <begin position="465"/>
        <end position="485"/>
    </location>
</feature>